<proteinExistence type="predicted"/>
<dbReference type="EMBL" id="QSHO01000007">
    <property type="protein sequence ID" value="RHC16976.1"/>
    <property type="molecule type" value="Genomic_DNA"/>
</dbReference>
<dbReference type="Proteomes" id="UP000284051">
    <property type="component" value="Unassembled WGS sequence"/>
</dbReference>
<dbReference type="EMBL" id="QRID01000006">
    <property type="protein sequence ID" value="RHG28961.1"/>
    <property type="molecule type" value="Genomic_DNA"/>
</dbReference>
<evidence type="ECO:0000313" key="1">
    <source>
        <dbReference type="EMBL" id="RHC16976.1"/>
    </source>
</evidence>
<dbReference type="GeneID" id="61433787"/>
<dbReference type="RefSeq" id="WP_005603529.1">
    <property type="nucleotide sequence ID" value="NZ_CP102289.1"/>
</dbReference>
<dbReference type="Pfam" id="PF18941">
    <property type="entry name" value="DUF5688"/>
    <property type="match status" value="1"/>
</dbReference>
<dbReference type="AlphaFoldDB" id="A0A3R6ARP2"/>
<dbReference type="InterPro" id="IPR043743">
    <property type="entry name" value="DUF5688"/>
</dbReference>
<sequence length="332" mass="38313">MMNYEIFKEVVKEKFMDYMPDSFKGMELIVRPAEKVNMTYDAINIRGEDTTISPTIYINDMYEKYQSCGDLEETLMAACDLMAMEFAKTPQVVDVDSLYKDADEKVVFQLINTEQNKSFLEQVPHREFQDLSIIYKLVVNADTESIQSIKVTNSLAERLGMNEEQLFKYAAENTRRILPPRIRNMNDVMKEMFLSDGMPEEIAEMMIREVPPEQTLWIISNNRGIDGAVSMLYENELHELAENLESDLYILPSSVHEVLAVSTELTEPEELAQMVAEVNMQKVALEERLSNQVYHYDKDLRKLTLATDTPNKRLDGIVAEPQLVYDAKEKAR</sequence>
<evidence type="ECO:0000313" key="4">
    <source>
        <dbReference type="Proteomes" id="UP000284051"/>
    </source>
</evidence>
<gene>
    <name evidence="2" type="ORF">DW264_07605</name>
    <name evidence="1" type="ORF">DW856_08880</name>
</gene>
<dbReference type="Proteomes" id="UP000283513">
    <property type="component" value="Unassembled WGS sequence"/>
</dbReference>
<name>A0A3R6ARP2_9FIRM</name>
<protein>
    <submittedName>
        <fullName evidence="1">Uncharacterized protein</fullName>
    </submittedName>
</protein>
<accession>A0A3R6ARP2</accession>
<reference evidence="3 4" key="1">
    <citation type="submission" date="2018-08" db="EMBL/GenBank/DDBJ databases">
        <title>A genome reference for cultivated species of the human gut microbiota.</title>
        <authorList>
            <person name="Zou Y."/>
            <person name="Xue W."/>
            <person name="Luo G."/>
        </authorList>
    </citation>
    <scope>NUCLEOTIDE SEQUENCE [LARGE SCALE GENOMIC DNA]</scope>
    <source>
        <strain evidence="2 4">AM22-21LB</strain>
        <strain evidence="1 3">AM37-1AC</strain>
    </source>
</reference>
<evidence type="ECO:0000313" key="2">
    <source>
        <dbReference type="EMBL" id="RHG28961.1"/>
    </source>
</evidence>
<comment type="caution">
    <text evidence="1">The sequence shown here is derived from an EMBL/GenBank/DDBJ whole genome shotgun (WGS) entry which is preliminary data.</text>
</comment>
<organism evidence="1 3">
    <name type="scientific">Roseburia intestinalis</name>
    <dbReference type="NCBI Taxonomy" id="166486"/>
    <lineage>
        <taxon>Bacteria</taxon>
        <taxon>Bacillati</taxon>
        <taxon>Bacillota</taxon>
        <taxon>Clostridia</taxon>
        <taxon>Lachnospirales</taxon>
        <taxon>Lachnospiraceae</taxon>
        <taxon>Roseburia</taxon>
    </lineage>
</organism>
<evidence type="ECO:0000313" key="3">
    <source>
        <dbReference type="Proteomes" id="UP000283513"/>
    </source>
</evidence>